<dbReference type="PANTHER" id="PTHR46797">
    <property type="entry name" value="HTH-TYPE TRANSCRIPTIONAL REGULATOR"/>
    <property type="match status" value="1"/>
</dbReference>
<dbReference type="EMBL" id="CP019124">
    <property type="protein sequence ID" value="APX88323.1"/>
    <property type="molecule type" value="Genomic_DNA"/>
</dbReference>
<protein>
    <submittedName>
        <fullName evidence="2">Transcriptional regulator</fullName>
    </submittedName>
</protein>
<dbReference type="Proteomes" id="UP000187266">
    <property type="component" value="Chromosome"/>
</dbReference>
<dbReference type="SMART" id="SM00530">
    <property type="entry name" value="HTH_XRE"/>
    <property type="match status" value="1"/>
</dbReference>
<keyword evidence="1" id="KW-0238">DNA-binding</keyword>
<dbReference type="PANTHER" id="PTHR46797:SF1">
    <property type="entry name" value="METHYLPHOSPHONATE SYNTHASE"/>
    <property type="match status" value="1"/>
</dbReference>
<dbReference type="InterPro" id="IPR001387">
    <property type="entry name" value="Cro/C1-type_HTH"/>
</dbReference>
<organism evidence="2 3">
    <name type="scientific">Brevirhabdus pacifica</name>
    <dbReference type="NCBI Taxonomy" id="1267768"/>
    <lineage>
        <taxon>Bacteria</taxon>
        <taxon>Pseudomonadati</taxon>
        <taxon>Pseudomonadota</taxon>
        <taxon>Alphaproteobacteria</taxon>
        <taxon>Rhodobacterales</taxon>
        <taxon>Paracoccaceae</taxon>
        <taxon>Brevirhabdus</taxon>
    </lineage>
</organism>
<dbReference type="Pfam" id="PF01381">
    <property type="entry name" value="HTH_3"/>
    <property type="match status" value="1"/>
</dbReference>
<accession>A0A2M9DHI7</accession>
<evidence type="ECO:0000256" key="1">
    <source>
        <dbReference type="ARBA" id="ARBA00023125"/>
    </source>
</evidence>
<gene>
    <name evidence="2" type="ORF">BV394_00090</name>
</gene>
<proteinExistence type="predicted"/>
<name>A0A1U7DEJ8_9RHOB</name>
<dbReference type="InterPro" id="IPR010982">
    <property type="entry name" value="Lambda_DNA-bd_dom_sf"/>
</dbReference>
<accession>A0A1U7DEJ8</accession>
<dbReference type="STRING" id="1267768.BV394_00090"/>
<evidence type="ECO:0000313" key="3">
    <source>
        <dbReference type="Proteomes" id="UP000187266"/>
    </source>
</evidence>
<reference evidence="2 3" key="1">
    <citation type="submission" date="2017-01" db="EMBL/GenBank/DDBJ databases">
        <title>Genomic analysis of Xuhuaishuia manganoxidans DY6-4.</title>
        <authorList>
            <person name="Wang X."/>
        </authorList>
    </citation>
    <scope>NUCLEOTIDE SEQUENCE [LARGE SCALE GENOMIC DNA]</scope>
    <source>
        <strain evidence="2 3">DY6-4</strain>
    </source>
</reference>
<dbReference type="OrthoDB" id="9815697at2"/>
<dbReference type="PROSITE" id="PS50943">
    <property type="entry name" value="HTH_CROC1"/>
    <property type="match status" value="1"/>
</dbReference>
<dbReference type="AlphaFoldDB" id="A0A1U7DEJ8"/>
<dbReference type="RefSeq" id="WP_076978348.1">
    <property type="nucleotide sequence ID" value="NZ_CP019124.1"/>
</dbReference>
<sequence length="79" mass="8779">MDIRVVFARNLKHYRQACGLTQAALAAAMEVDRAHVSAMERGQQNVTLQTLQRVAAHLDVAPAKLIEERAEGDVRSRKP</sequence>
<dbReference type="SUPFAM" id="SSF47413">
    <property type="entry name" value="lambda repressor-like DNA-binding domains"/>
    <property type="match status" value="1"/>
</dbReference>
<dbReference type="GO" id="GO:0005829">
    <property type="term" value="C:cytosol"/>
    <property type="evidence" value="ECO:0007669"/>
    <property type="project" value="TreeGrafter"/>
</dbReference>
<keyword evidence="3" id="KW-1185">Reference proteome</keyword>
<dbReference type="GO" id="GO:0003677">
    <property type="term" value="F:DNA binding"/>
    <property type="evidence" value="ECO:0007669"/>
    <property type="project" value="UniProtKB-KW"/>
</dbReference>
<dbReference type="CDD" id="cd00093">
    <property type="entry name" value="HTH_XRE"/>
    <property type="match status" value="1"/>
</dbReference>
<dbReference type="InterPro" id="IPR050807">
    <property type="entry name" value="TransReg_Diox_bact_type"/>
</dbReference>
<dbReference type="GO" id="GO:0003700">
    <property type="term" value="F:DNA-binding transcription factor activity"/>
    <property type="evidence" value="ECO:0007669"/>
    <property type="project" value="TreeGrafter"/>
</dbReference>
<dbReference type="Gene3D" id="1.10.260.40">
    <property type="entry name" value="lambda repressor-like DNA-binding domains"/>
    <property type="match status" value="1"/>
</dbReference>
<evidence type="ECO:0000313" key="2">
    <source>
        <dbReference type="EMBL" id="APX88323.1"/>
    </source>
</evidence>